<dbReference type="InterPro" id="IPR022908">
    <property type="entry name" value="Taw3"/>
</dbReference>
<proteinExistence type="inferred from homology"/>
<dbReference type="InterPro" id="IPR036602">
    <property type="entry name" value="tRNA_yW-synthesising-like_sf"/>
</dbReference>
<evidence type="ECO:0000313" key="10">
    <source>
        <dbReference type="EMBL" id="HGU59844.1"/>
    </source>
</evidence>
<dbReference type="Pfam" id="PF02676">
    <property type="entry name" value="TYW3"/>
    <property type="match status" value="1"/>
</dbReference>
<dbReference type="PANTHER" id="PTHR48418:SF1">
    <property type="entry name" value="TRNA WYBUTOSINE-SYNTHESIZING PROTEIN 3"/>
    <property type="match status" value="1"/>
</dbReference>
<feature type="domain" description="tRNA wybutosine-synthesizing protein" evidence="8">
    <location>
        <begin position="23"/>
        <end position="193"/>
    </location>
</feature>
<keyword evidence="4 7" id="KW-0949">S-adenosyl-L-methionine</keyword>
<name>A0A7C3YCY4_9EURY</name>
<evidence type="ECO:0000256" key="3">
    <source>
        <dbReference type="ARBA" id="ARBA00022679"/>
    </source>
</evidence>
<organism evidence="9">
    <name type="scientific">Geoglobus ahangari</name>
    <dbReference type="NCBI Taxonomy" id="113653"/>
    <lineage>
        <taxon>Archaea</taxon>
        <taxon>Methanobacteriati</taxon>
        <taxon>Methanobacteriota</taxon>
        <taxon>Archaeoglobi</taxon>
        <taxon>Archaeoglobales</taxon>
        <taxon>Archaeoglobaceae</taxon>
        <taxon>Geoglobus</taxon>
    </lineage>
</organism>
<dbReference type="AlphaFoldDB" id="A0A7C3YCY4"/>
<keyword evidence="2 7" id="KW-0489">Methyltransferase</keyword>
<evidence type="ECO:0000256" key="5">
    <source>
        <dbReference type="ARBA" id="ARBA00022694"/>
    </source>
</evidence>
<evidence type="ECO:0000259" key="8">
    <source>
        <dbReference type="Pfam" id="PF02676"/>
    </source>
</evidence>
<evidence type="ECO:0000256" key="1">
    <source>
        <dbReference type="ARBA" id="ARBA00008569"/>
    </source>
</evidence>
<dbReference type="Gene3D" id="3.30.1960.10">
    <property type="entry name" value="tRNA wybutosine-synthesizing-like"/>
    <property type="match status" value="1"/>
</dbReference>
<protein>
    <recommendedName>
        <fullName evidence="6 7">tRNA(Phe) 7-((3-amino-3-carboxypropyl)-4-demethylwyosine(37)-N(4))-methyltransferase</fullName>
        <ecNumber evidence="7">2.1.1.282</ecNumber>
    </recommendedName>
    <alternativeName>
        <fullName evidence="7">tRNA wyosine derivatives biosynthesis protein Taw3</fullName>
    </alternativeName>
</protein>
<dbReference type="EMBL" id="DTPI01000031">
    <property type="protein sequence ID" value="HGE66677.1"/>
    <property type="molecule type" value="Genomic_DNA"/>
</dbReference>
<dbReference type="SUPFAM" id="SSF111278">
    <property type="entry name" value="SSo0622-like"/>
    <property type="match status" value="1"/>
</dbReference>
<gene>
    <name evidence="7" type="primary">taw3</name>
    <name evidence="11" type="ORF">ENL48_06610</name>
    <name evidence="10" type="ORF">ENT89_06825</name>
    <name evidence="9" type="ORF">ENX77_06150</name>
</gene>
<dbReference type="GO" id="GO:0031591">
    <property type="term" value="P:wybutosine biosynthetic process"/>
    <property type="evidence" value="ECO:0007669"/>
    <property type="project" value="InterPro"/>
</dbReference>
<dbReference type="GO" id="GO:0008175">
    <property type="term" value="F:tRNA methyltransferase activity"/>
    <property type="evidence" value="ECO:0007669"/>
    <property type="project" value="InterPro"/>
</dbReference>
<comment type="caution">
    <text evidence="9">The sequence shown here is derived from an EMBL/GenBank/DDBJ whole genome shotgun (WGS) entry which is preliminary data.</text>
</comment>
<dbReference type="EC" id="2.1.1.282" evidence="7"/>
<evidence type="ECO:0000256" key="4">
    <source>
        <dbReference type="ARBA" id="ARBA00022691"/>
    </source>
</evidence>
<comment type="catalytic activity">
    <reaction evidence="7">
        <text>4-demethyl-7-[(3S)-3-amino-3-carboxypropyl]wyosine(37) in tRNA(Phe) + S-adenosyl-L-methionine = 7-[(3S)-3-amino-3-carboxypropyl]wyosine(37) in tRNA(Phe) + S-adenosyl-L-homocysteine + H(+)</text>
        <dbReference type="Rhea" id="RHEA:36635"/>
        <dbReference type="Rhea" id="RHEA-COMP:10378"/>
        <dbReference type="Rhea" id="RHEA-COMP:10379"/>
        <dbReference type="ChEBI" id="CHEBI:15378"/>
        <dbReference type="ChEBI" id="CHEBI:57856"/>
        <dbReference type="ChEBI" id="CHEBI:59789"/>
        <dbReference type="ChEBI" id="CHEBI:73543"/>
        <dbReference type="ChEBI" id="CHEBI:73550"/>
        <dbReference type="EC" id="2.1.1.282"/>
    </reaction>
</comment>
<dbReference type="InterPro" id="IPR003827">
    <property type="entry name" value="tRNA_yW-synthesising"/>
</dbReference>
<sequence>MRILSGIQISLNPNWKKFRETVLSRYRQADIDVEIKPVLDIINASESFVTLSSCAGRIVVMDMPNFGDKKNSVFLGKWHQPPEFSEVMEAILKGQRQTWFMMHPPIIHVACRSLFDAFDLLEIAKRSGFRRSGLISQKKFAIEIASQERVEMLVAENGELLMNEKALKRNFELSVEKLKKSRERIFKFSRTFEEYFL</sequence>
<dbReference type="PANTHER" id="PTHR48418">
    <property type="entry name" value="TRNA WYBUTOSINE-SYNTHESIZING PROTEIN 3"/>
    <property type="match status" value="1"/>
</dbReference>
<keyword evidence="5 7" id="KW-0819">tRNA processing</keyword>
<evidence type="ECO:0000256" key="6">
    <source>
        <dbReference type="ARBA" id="ARBA00030554"/>
    </source>
</evidence>
<comment type="similarity">
    <text evidence="1 7">Belongs to the TYW3 family.</text>
</comment>
<reference evidence="9" key="1">
    <citation type="journal article" date="2020" name="mSystems">
        <title>Genome- and Community-Level Interaction Insights into Carbon Utilization and Element Cycling Functions of Hydrothermarchaeota in Hydrothermal Sediment.</title>
        <authorList>
            <person name="Zhou Z."/>
            <person name="Liu Y."/>
            <person name="Xu W."/>
            <person name="Pan J."/>
            <person name="Luo Z.H."/>
            <person name="Li M."/>
        </authorList>
    </citation>
    <scope>NUCLEOTIDE SEQUENCE [LARGE SCALE GENOMIC DNA]</scope>
    <source>
        <strain evidence="11">SpSt-10</strain>
        <strain evidence="10">SpSt-62</strain>
        <strain evidence="9">SpSt-97</strain>
    </source>
</reference>
<evidence type="ECO:0000256" key="2">
    <source>
        <dbReference type="ARBA" id="ARBA00022603"/>
    </source>
</evidence>
<dbReference type="EMBL" id="DRUC01000098">
    <property type="protein sequence ID" value="HHF48785.1"/>
    <property type="molecule type" value="Genomic_DNA"/>
</dbReference>
<dbReference type="HAMAP" id="MF_00266">
    <property type="entry name" value="TYW3_archaea"/>
    <property type="match status" value="1"/>
</dbReference>
<dbReference type="NCBIfam" id="NF003267">
    <property type="entry name" value="PRK04235.1-6"/>
    <property type="match status" value="1"/>
</dbReference>
<dbReference type="EMBL" id="DTAK01000050">
    <property type="protein sequence ID" value="HGU59844.1"/>
    <property type="molecule type" value="Genomic_DNA"/>
</dbReference>
<evidence type="ECO:0000313" key="11">
    <source>
        <dbReference type="EMBL" id="HHF48785.1"/>
    </source>
</evidence>
<dbReference type="GO" id="GO:0030488">
    <property type="term" value="P:tRNA methylation"/>
    <property type="evidence" value="ECO:0007669"/>
    <property type="project" value="InterPro"/>
</dbReference>
<evidence type="ECO:0000256" key="7">
    <source>
        <dbReference type="HAMAP-Rule" id="MF_00266"/>
    </source>
</evidence>
<comment type="function">
    <text evidence="7">S-adenosyl-L-methionine-dependent methyltransferase that acts as a component of the wyosine derivatives biosynthesis pathway. Probably methylates N-4 position of wybutosine-86 to produce wybutosine-72.</text>
</comment>
<accession>A0A7C3YCY4</accession>
<keyword evidence="3 7" id="KW-0808">Transferase</keyword>
<evidence type="ECO:0000313" key="9">
    <source>
        <dbReference type="EMBL" id="HGE66677.1"/>
    </source>
</evidence>